<feature type="compositionally biased region" description="Gly residues" evidence="1">
    <location>
        <begin position="157"/>
        <end position="183"/>
    </location>
</feature>
<evidence type="ECO:0000313" key="3">
    <source>
        <dbReference type="EMBL" id="SFC45715.1"/>
    </source>
</evidence>
<dbReference type="Pfam" id="PF09362">
    <property type="entry name" value="DUF1996"/>
    <property type="match status" value="1"/>
</dbReference>
<dbReference type="AlphaFoldDB" id="A0A1I1JBG7"/>
<organism evidence="3 4">
    <name type="scientific">Streptomyces aidingensis</name>
    <dbReference type="NCBI Taxonomy" id="910347"/>
    <lineage>
        <taxon>Bacteria</taxon>
        <taxon>Bacillati</taxon>
        <taxon>Actinomycetota</taxon>
        <taxon>Actinomycetes</taxon>
        <taxon>Kitasatosporales</taxon>
        <taxon>Streptomycetaceae</taxon>
        <taxon>Streptomyces</taxon>
    </lineage>
</organism>
<evidence type="ECO:0000256" key="1">
    <source>
        <dbReference type="SAM" id="MobiDB-lite"/>
    </source>
</evidence>
<name>A0A1I1JBG7_9ACTN</name>
<dbReference type="Proteomes" id="UP000199207">
    <property type="component" value="Unassembled WGS sequence"/>
</dbReference>
<dbReference type="EMBL" id="FOLM01000003">
    <property type="protein sequence ID" value="SFC45715.1"/>
    <property type="molecule type" value="Genomic_DNA"/>
</dbReference>
<reference evidence="3 4" key="1">
    <citation type="submission" date="2016-10" db="EMBL/GenBank/DDBJ databases">
        <authorList>
            <person name="de Groot N.N."/>
        </authorList>
    </citation>
    <scope>NUCLEOTIDE SEQUENCE [LARGE SCALE GENOMIC DNA]</scope>
    <source>
        <strain evidence="3 4">CGMCC 4.5739</strain>
    </source>
</reference>
<sequence length="479" mass="51268">MRHQSRSRSRRHTRPRMRIAVLGTALLMVGTGTVFATQYAVGHSRGGGDRGGAQTGTIVCPEVGEELEEVPRPVRRRVGWQLSRLDSQVAIAYWALRSGRFRTEDVLNWLESKRSRTIRRISNSIAATGTRPEGLEALAACAFEPVEEEPVDPVDPGEGGDGGAGGDGGGQGEGGGEGEGGNGPAEEDFVDITTVQPNVVAPQPDENASTGTFGVDCGLNEGNHFNSDNVIVAPGVENGARHLHDHVGNVSTNGFSTDESLAAADTTCVNGDQSTHYWPVLRSLDGRDAFDAELPGGGPDGNAGTILRPESVSISFRGSPVGEVVDMPRFLRIITGDARAFTNGTANANPGWSCTGFEDRVILTDKYPLCPDGSNVLRIFDFQSCWDGQNTDSANHRDHVAFAREDGSCPDGFVAIPQLVHVFEYDVPDGIPYAVDGFAEQLHKPVTDHSDFINVMTEDLMREVVDCINTGQQCVAEPR</sequence>
<proteinExistence type="predicted"/>
<evidence type="ECO:0000313" key="4">
    <source>
        <dbReference type="Proteomes" id="UP000199207"/>
    </source>
</evidence>
<keyword evidence="4" id="KW-1185">Reference proteome</keyword>
<dbReference type="PANTHER" id="PTHR43662">
    <property type="match status" value="1"/>
</dbReference>
<dbReference type="OrthoDB" id="581239at2"/>
<dbReference type="InterPro" id="IPR018535">
    <property type="entry name" value="DUF1996"/>
</dbReference>
<gene>
    <name evidence="3" type="ORF">SAMN05421773_103348</name>
</gene>
<feature type="region of interest" description="Disordered" evidence="1">
    <location>
        <begin position="148"/>
        <end position="187"/>
    </location>
</feature>
<accession>A0A1I1JBG7</accession>
<dbReference type="PANTHER" id="PTHR43662:SF3">
    <property type="entry name" value="DOMAIN PROTEIN, PUTATIVE (AFU_ORTHOLOGUE AFUA_6G11970)-RELATED"/>
    <property type="match status" value="1"/>
</dbReference>
<dbReference type="STRING" id="910347.SAMN05421773_103348"/>
<protein>
    <recommendedName>
        <fullName evidence="2">DUF1996 domain-containing protein</fullName>
    </recommendedName>
</protein>
<evidence type="ECO:0000259" key="2">
    <source>
        <dbReference type="Pfam" id="PF09362"/>
    </source>
</evidence>
<feature type="domain" description="DUF1996" evidence="2">
    <location>
        <begin position="231"/>
        <end position="454"/>
    </location>
</feature>